<dbReference type="InterPro" id="IPR052955">
    <property type="entry name" value="UPF0703_membrane_permease"/>
</dbReference>
<dbReference type="GeneID" id="78128224"/>
<evidence type="ECO:0000313" key="3">
    <source>
        <dbReference type="EMBL" id="KAE8126451.1"/>
    </source>
</evidence>
<comment type="caution">
    <text evidence="3">The sequence shown here is derived from an EMBL/GenBank/DDBJ whole genome shotgun (WGS) entry which is preliminary data.</text>
</comment>
<dbReference type="RefSeq" id="WP_152581763.1">
    <property type="nucleotide sequence ID" value="NZ_JALCCS010000012.1"/>
</dbReference>
<organism evidence="3 4">
    <name type="scientific">Bifidobacterium tibiigranuli</name>
    <dbReference type="NCBI Taxonomy" id="2172043"/>
    <lineage>
        <taxon>Bacteria</taxon>
        <taxon>Bacillati</taxon>
        <taxon>Actinomycetota</taxon>
        <taxon>Actinomycetes</taxon>
        <taxon>Bifidobacteriales</taxon>
        <taxon>Bifidobacteriaceae</taxon>
        <taxon>Bifidobacterium</taxon>
    </lineage>
</organism>
<feature type="transmembrane region" description="Helical" evidence="1">
    <location>
        <begin position="31"/>
        <end position="52"/>
    </location>
</feature>
<accession>A0A5N6RW01</accession>
<feature type="transmembrane region" description="Helical" evidence="1">
    <location>
        <begin position="87"/>
        <end position="105"/>
    </location>
</feature>
<keyword evidence="1" id="KW-0472">Membrane</keyword>
<keyword evidence="1" id="KW-0812">Transmembrane</keyword>
<feature type="domain" description="DUF1980" evidence="2">
    <location>
        <begin position="125"/>
        <end position="208"/>
    </location>
</feature>
<dbReference type="OrthoDB" id="3240181at2"/>
<dbReference type="Pfam" id="PF21537">
    <property type="entry name" value="DUF1980_C"/>
    <property type="match status" value="1"/>
</dbReference>
<keyword evidence="1" id="KW-1133">Transmembrane helix</keyword>
<dbReference type="AlphaFoldDB" id="A0A5N6RW01"/>
<proteinExistence type="predicted"/>
<dbReference type="Proteomes" id="UP000325415">
    <property type="component" value="Unassembled WGS sequence"/>
</dbReference>
<keyword evidence="4" id="KW-1185">Reference proteome</keyword>
<evidence type="ECO:0000256" key="1">
    <source>
        <dbReference type="SAM" id="Phobius"/>
    </source>
</evidence>
<feature type="transmembrane region" description="Helical" evidence="1">
    <location>
        <begin position="58"/>
        <end position="80"/>
    </location>
</feature>
<protein>
    <submittedName>
        <fullName evidence="3">TIGR03943 family protein</fullName>
    </submittedName>
</protein>
<dbReference type="EMBL" id="QDAG01000013">
    <property type="protein sequence ID" value="KAE8126451.1"/>
    <property type="molecule type" value="Genomic_DNA"/>
</dbReference>
<dbReference type="PANTHER" id="PTHR40047:SF1">
    <property type="entry name" value="UPF0703 PROTEIN YCGQ"/>
    <property type="match status" value="1"/>
</dbReference>
<name>A0A5N6RW01_9BIFI</name>
<dbReference type="InterPro" id="IPR015402">
    <property type="entry name" value="DUF1980"/>
</dbReference>
<sequence>MTATKVAASPVNGATRHQHAQPNAIDRIEGLALFAFAVAIAAFVASGRYISFVTPRTVPYLVFAAIVLLILALAAWFGVFNCTKASLIRILVVAVLPTLLLSLPIDSASSATTGTNRAIAINSSQSAKLPGLNAATKTITIRNDDFGSWFDRIDRHADQYLGYTIIVEGSVTRDSSVNSSQFSLSRMLMTCCVLDMTPFGFVVDTSATGTSANRTSAISASTSDTASPSAAMPKGNAWVKVTGTLARGRIGTASHGYNGLILKTQSIHAAHETSNGYFYR</sequence>
<dbReference type="NCBIfam" id="TIGR03943">
    <property type="entry name" value="TIGR03943 family putative permease subunit"/>
    <property type="match status" value="1"/>
</dbReference>
<dbReference type="InterPro" id="IPR048447">
    <property type="entry name" value="DUF1980_C"/>
</dbReference>
<dbReference type="PANTHER" id="PTHR40047">
    <property type="entry name" value="UPF0703 PROTEIN YCGQ"/>
    <property type="match status" value="1"/>
</dbReference>
<evidence type="ECO:0000313" key="4">
    <source>
        <dbReference type="Proteomes" id="UP000325415"/>
    </source>
</evidence>
<gene>
    <name evidence="3" type="ORF">DDE84_11110</name>
</gene>
<evidence type="ECO:0000259" key="2">
    <source>
        <dbReference type="Pfam" id="PF21537"/>
    </source>
</evidence>
<reference evidence="3 4" key="1">
    <citation type="submission" date="2018-04" db="EMBL/GenBank/DDBJ databases">
        <authorList>
            <person name="Eckel V.P."/>
            <person name="Vogel R.F."/>
        </authorList>
    </citation>
    <scope>NUCLEOTIDE SEQUENCE [LARGE SCALE GENOMIC DNA]</scope>
    <source>
        <strain evidence="4">TMW 2.1764</strain>
    </source>
</reference>